<evidence type="ECO:0000259" key="1">
    <source>
        <dbReference type="Pfam" id="PF18096"/>
    </source>
</evidence>
<reference evidence="3 4" key="1">
    <citation type="submission" date="2016-01" db="EMBL/GenBank/DDBJ databases">
        <authorList>
            <person name="Oliw E.H."/>
        </authorList>
    </citation>
    <scope>NUCLEOTIDE SEQUENCE [LARGE SCALE GENOMIC DNA]</scope>
    <source>
        <strain evidence="3 4">PSS_7772B</strain>
    </source>
</reference>
<accession>A0A133P2T5</accession>
<sequence>MLRKNKIMLSELHAPCEISCATPQTLAFIKENAKSNPNNAALKAPRNAGIDVPFAVNQIAGKQIAQQKLPKWASCEEIIYPAHISMEQCSSQATAQYKANIAQKLLSELREENTNTPRTLVDLTGGFGVDCAIMAEVFDSAICIEQQTELSSIAQHNMKSLGLSHVACYNNNSLDALNHISNVTMIYVDPARRNTQGARTYAIEDCTPNVLELKNQLLQKAQIVMIKLSPMLDWHKTVSDFGGNVTEVHIVAHNNECKELLLIIDAHIHNQLSIHCVNDNQRTTIKAFYDTVTKQVSTRAAQSCDSTETRQSNDLRNWQQWAQYVYEPNAAVMKAGCFEYLEEQYKIQEIGPNSHICIAHDYYADFPGKVWKIESTCSMNKRDIKQTLSNLTHANIVTRNFPMPAEVLKKRLHLQDGGNIRLIATTDSNKNHVIIRAGSVQQ</sequence>
<dbReference type="Pfam" id="PF22013">
    <property type="entry name" value="PG_1098_Fer"/>
    <property type="match status" value="1"/>
</dbReference>
<dbReference type="RefSeq" id="WP_081091138.1">
    <property type="nucleotide sequence ID" value="NZ_KQ956830.1"/>
</dbReference>
<dbReference type="Pfam" id="PF18096">
    <property type="entry name" value="Thump_like"/>
    <property type="match status" value="1"/>
</dbReference>
<feature type="domain" description="THUMP-like" evidence="1">
    <location>
        <begin position="368"/>
        <end position="435"/>
    </location>
</feature>
<evidence type="ECO:0000259" key="2">
    <source>
        <dbReference type="Pfam" id="PF22013"/>
    </source>
</evidence>
<dbReference type="InterPro" id="IPR054168">
    <property type="entry name" value="PG_1098_Fer"/>
</dbReference>
<dbReference type="Gene3D" id="1.10.10.1110">
    <property type="entry name" value="Methyltransferase PG1098, N-terminal domain"/>
    <property type="match status" value="1"/>
</dbReference>
<gene>
    <name evidence="3" type="ORF">HMPREF3208_00134</name>
</gene>
<dbReference type="EMBL" id="LRQB01000005">
    <property type="protein sequence ID" value="KXA22904.1"/>
    <property type="molecule type" value="Genomic_DNA"/>
</dbReference>
<evidence type="ECO:0000313" key="4">
    <source>
        <dbReference type="Proteomes" id="UP000070687"/>
    </source>
</evidence>
<dbReference type="InterPro" id="IPR041497">
    <property type="entry name" value="Thump-like"/>
</dbReference>
<comment type="caution">
    <text evidence="3">The sequence shown here is derived from an EMBL/GenBank/DDBJ whole genome shotgun (WGS) entry which is preliminary data.</text>
</comment>
<organism evidence="3 4">
    <name type="scientific">Gardnerella vaginalis</name>
    <dbReference type="NCBI Taxonomy" id="2702"/>
    <lineage>
        <taxon>Bacteria</taxon>
        <taxon>Bacillati</taxon>
        <taxon>Actinomycetota</taxon>
        <taxon>Actinomycetes</taxon>
        <taxon>Bifidobacteriales</taxon>
        <taxon>Bifidobacteriaceae</taxon>
        <taxon>Gardnerella</taxon>
    </lineage>
</organism>
<evidence type="ECO:0000313" key="3">
    <source>
        <dbReference type="EMBL" id="KXA22904.1"/>
    </source>
</evidence>
<dbReference type="PATRIC" id="fig|2702.100.peg.123"/>
<name>A0A133P2T5_GARVA</name>
<protein>
    <submittedName>
        <fullName evidence="3">Uncharacterized protein</fullName>
    </submittedName>
</protein>
<feature type="domain" description="PG-1098 ferredoxin-like" evidence="2">
    <location>
        <begin position="324"/>
        <end position="367"/>
    </location>
</feature>
<dbReference type="Proteomes" id="UP000070687">
    <property type="component" value="Unassembled WGS sequence"/>
</dbReference>
<dbReference type="Gene3D" id="3.40.50.150">
    <property type="entry name" value="Vaccinia Virus protein VP39"/>
    <property type="match status" value="1"/>
</dbReference>
<dbReference type="SUPFAM" id="SSF53335">
    <property type="entry name" value="S-adenosyl-L-methionine-dependent methyltransferases"/>
    <property type="match status" value="1"/>
</dbReference>
<dbReference type="AlphaFoldDB" id="A0A133P2T5"/>
<proteinExistence type="predicted"/>
<dbReference type="InterPro" id="IPR029063">
    <property type="entry name" value="SAM-dependent_MTases_sf"/>
</dbReference>
<dbReference type="OrthoDB" id="1000417at2"/>